<evidence type="ECO:0000256" key="2">
    <source>
        <dbReference type="ARBA" id="ARBA00022617"/>
    </source>
</evidence>
<sequence>MRQGPILLSAAFLAIAAAAPAGELPRDLAAFPQQDMDEVRLGRLLFYDPILSGGQGVACATCHHPRFATSDGLSLGLGDGATGLGPERHADPANMPEERVPRNATALFNLGAPQFTRMFHDGRLEADPSRPSGLRTPLEDDMVTGFDSVLSAQAMFPVLSPDEMAGHYAESDVSKAVRQGFLTGDGGAWDIIASRVAAIPEYRAAFDRAIGPDRPIHFTDIANMIAAFIAFEWRADESPFDRYLRDGTPMDAAAMAGMELFYGKAGCGDCHSGQFQTDHDFHAIAMPQIGPGKKGRFESHFRDLGRLRVTGDDADAYRFRTPPLRNVALTAPYGHDGAYATLEGVVRHHLDPVAALRRYDPSQAVLPELAGHDDFPVLADPEELARIAAANELEPVALSDAEVAQIVAFLEALTDPVSIEGRLGVPERVPSGLPVDQ</sequence>
<keyword evidence="2 6" id="KW-0349">Heme</keyword>
<feature type="chain" id="PRO_5042168330" evidence="7">
    <location>
        <begin position="22"/>
        <end position="437"/>
    </location>
</feature>
<dbReference type="GO" id="GO:0030313">
    <property type="term" value="C:cell envelope"/>
    <property type="evidence" value="ECO:0007669"/>
    <property type="project" value="UniProtKB-SubCell"/>
</dbReference>
<accession>A0AAE3T7V0</accession>
<dbReference type="Pfam" id="PF03150">
    <property type="entry name" value="CCP_MauG"/>
    <property type="match status" value="1"/>
</dbReference>
<keyword evidence="7" id="KW-0732">Signal</keyword>
<keyword evidence="4" id="KW-0560">Oxidoreductase</keyword>
<dbReference type="RefSeq" id="WP_275565549.1">
    <property type="nucleotide sequence ID" value="NZ_JARGYC010000002.1"/>
</dbReference>
<organism evidence="9 10">
    <name type="scientific">Psychromarinibacter sediminicola</name>
    <dbReference type="NCBI Taxonomy" id="3033385"/>
    <lineage>
        <taxon>Bacteria</taxon>
        <taxon>Pseudomonadati</taxon>
        <taxon>Pseudomonadota</taxon>
        <taxon>Alphaproteobacteria</taxon>
        <taxon>Rhodobacterales</taxon>
        <taxon>Paracoccaceae</taxon>
        <taxon>Psychromarinibacter</taxon>
    </lineage>
</organism>
<dbReference type="PANTHER" id="PTHR30600:SF9">
    <property type="entry name" value="BLR7738 PROTEIN"/>
    <property type="match status" value="1"/>
</dbReference>
<name>A0AAE3T7V0_9RHOB</name>
<keyword evidence="3 6" id="KW-0479">Metal-binding</keyword>
<dbReference type="SUPFAM" id="SSF46626">
    <property type="entry name" value="Cytochrome c"/>
    <property type="match status" value="2"/>
</dbReference>
<dbReference type="AlphaFoldDB" id="A0AAE3T7V0"/>
<evidence type="ECO:0000256" key="6">
    <source>
        <dbReference type="PROSITE-ProRule" id="PRU00433"/>
    </source>
</evidence>
<evidence type="ECO:0000313" key="9">
    <source>
        <dbReference type="EMBL" id="MDF0599409.1"/>
    </source>
</evidence>
<dbReference type="PANTHER" id="PTHR30600">
    <property type="entry name" value="CYTOCHROME C PEROXIDASE-RELATED"/>
    <property type="match status" value="1"/>
</dbReference>
<evidence type="ECO:0000256" key="7">
    <source>
        <dbReference type="SAM" id="SignalP"/>
    </source>
</evidence>
<protein>
    <submittedName>
        <fullName evidence="9">Cytochrome c peroxidase</fullName>
    </submittedName>
</protein>
<proteinExistence type="predicted"/>
<evidence type="ECO:0000256" key="3">
    <source>
        <dbReference type="ARBA" id="ARBA00022723"/>
    </source>
</evidence>
<evidence type="ECO:0000256" key="1">
    <source>
        <dbReference type="ARBA" id="ARBA00004196"/>
    </source>
</evidence>
<dbReference type="InterPro" id="IPR036909">
    <property type="entry name" value="Cyt_c-like_dom_sf"/>
</dbReference>
<keyword evidence="10" id="KW-1185">Reference proteome</keyword>
<feature type="domain" description="Cytochrome c" evidence="8">
    <location>
        <begin position="252"/>
        <end position="414"/>
    </location>
</feature>
<dbReference type="InterPro" id="IPR009056">
    <property type="entry name" value="Cyt_c-like_dom"/>
</dbReference>
<comment type="subcellular location">
    <subcellularLocation>
        <location evidence="1">Cell envelope</location>
    </subcellularLocation>
</comment>
<feature type="signal peptide" evidence="7">
    <location>
        <begin position="1"/>
        <end position="21"/>
    </location>
</feature>
<dbReference type="GO" id="GO:0009055">
    <property type="term" value="F:electron transfer activity"/>
    <property type="evidence" value="ECO:0007669"/>
    <property type="project" value="InterPro"/>
</dbReference>
<keyword evidence="5 6" id="KW-0408">Iron</keyword>
<dbReference type="Proteomes" id="UP001220964">
    <property type="component" value="Unassembled WGS sequence"/>
</dbReference>
<gene>
    <name evidence="9" type="ORF">P1J78_01570</name>
</gene>
<keyword evidence="9" id="KW-0575">Peroxidase</keyword>
<evidence type="ECO:0000313" key="10">
    <source>
        <dbReference type="Proteomes" id="UP001220964"/>
    </source>
</evidence>
<dbReference type="EMBL" id="JARGYC010000002">
    <property type="protein sequence ID" value="MDF0599409.1"/>
    <property type="molecule type" value="Genomic_DNA"/>
</dbReference>
<dbReference type="GO" id="GO:0004130">
    <property type="term" value="F:cytochrome-c peroxidase activity"/>
    <property type="evidence" value="ECO:0007669"/>
    <property type="project" value="TreeGrafter"/>
</dbReference>
<dbReference type="InterPro" id="IPR051395">
    <property type="entry name" value="Cytochrome_c_Peroxidase/MauG"/>
</dbReference>
<comment type="caution">
    <text evidence="9">The sequence shown here is derived from an EMBL/GenBank/DDBJ whole genome shotgun (WGS) entry which is preliminary data.</text>
</comment>
<evidence type="ECO:0000256" key="4">
    <source>
        <dbReference type="ARBA" id="ARBA00023002"/>
    </source>
</evidence>
<reference evidence="9" key="1">
    <citation type="submission" date="2023-03" db="EMBL/GenBank/DDBJ databases">
        <title>Multiphase analysis and comparison of six strains from genera Psychromarinibacter, Lutimaribacter, and Maritimibacter, including a novel species: Psychromarinibacter sediminicola sp. nov.</title>
        <authorList>
            <person name="Wang Y.-H."/>
            <person name="Ye M.-Q."/>
            <person name="Du Z.-J."/>
        </authorList>
    </citation>
    <scope>NUCLEOTIDE SEQUENCE</scope>
    <source>
        <strain evidence="9">C21-152</strain>
    </source>
</reference>
<dbReference type="GO" id="GO:0020037">
    <property type="term" value="F:heme binding"/>
    <property type="evidence" value="ECO:0007669"/>
    <property type="project" value="InterPro"/>
</dbReference>
<dbReference type="PROSITE" id="PS51007">
    <property type="entry name" value="CYTC"/>
    <property type="match status" value="1"/>
</dbReference>
<evidence type="ECO:0000259" key="8">
    <source>
        <dbReference type="PROSITE" id="PS51007"/>
    </source>
</evidence>
<dbReference type="Gene3D" id="1.10.760.10">
    <property type="entry name" value="Cytochrome c-like domain"/>
    <property type="match status" value="2"/>
</dbReference>
<evidence type="ECO:0000256" key="5">
    <source>
        <dbReference type="ARBA" id="ARBA00023004"/>
    </source>
</evidence>
<dbReference type="InterPro" id="IPR004852">
    <property type="entry name" value="Di-haem_cyt_c_peroxidsae"/>
</dbReference>
<dbReference type="GO" id="GO:0046872">
    <property type="term" value="F:metal ion binding"/>
    <property type="evidence" value="ECO:0007669"/>
    <property type="project" value="UniProtKB-KW"/>
</dbReference>